<reference evidence="4 6" key="1">
    <citation type="submission" date="2020-01" db="EMBL/GenBank/DDBJ databases">
        <authorList>
            <consortium name="DOE Joint Genome Institute"/>
            <person name="Haridas S."/>
            <person name="Albert R."/>
            <person name="Binder M."/>
            <person name="Bloem J."/>
            <person name="Labutti K."/>
            <person name="Salamov A."/>
            <person name="Andreopoulos B."/>
            <person name="Baker S.E."/>
            <person name="Barry K."/>
            <person name="Bills G."/>
            <person name="Bluhm B.H."/>
            <person name="Cannon C."/>
            <person name="Castanera R."/>
            <person name="Culley D.E."/>
            <person name="Daum C."/>
            <person name="Ezra D."/>
            <person name="Gonzalez J.B."/>
            <person name="Henrissat B."/>
            <person name="Kuo A."/>
            <person name="Liang C."/>
            <person name="Lipzen A."/>
            <person name="Lutzoni F."/>
            <person name="Magnuson J."/>
            <person name="Mondo S."/>
            <person name="Nolan M."/>
            <person name="Ohm R."/>
            <person name="Pangilinan J."/>
            <person name="Park H.-J."/>
            <person name="Ramirez L."/>
            <person name="Alfaro M."/>
            <person name="Sun H."/>
            <person name="Tritt A."/>
            <person name="Yoshinaga Y."/>
            <person name="Zwiers L.-H."/>
            <person name="Turgeon B.G."/>
            <person name="Goodwin S.B."/>
            <person name="Spatafora J.W."/>
            <person name="Crous P.W."/>
            <person name="Grigoriev I.V."/>
        </authorList>
    </citation>
    <scope>NUCLEOTIDE SEQUENCE</scope>
    <source>
        <strain evidence="4 6">CBS 781.70</strain>
    </source>
</reference>
<reference evidence="6" key="3">
    <citation type="submission" date="2025-04" db="UniProtKB">
        <authorList>
            <consortium name="RefSeq"/>
        </authorList>
    </citation>
    <scope>IDENTIFICATION</scope>
    <source>
        <strain evidence="6">CBS 781.70</strain>
    </source>
</reference>
<feature type="region of interest" description="Disordered" evidence="1">
    <location>
        <begin position="333"/>
        <end position="376"/>
    </location>
</feature>
<dbReference type="PROSITE" id="PS51212">
    <property type="entry name" value="WSC"/>
    <property type="match status" value="1"/>
</dbReference>
<dbReference type="GeneID" id="54423027"/>
<dbReference type="Pfam" id="PF09362">
    <property type="entry name" value="DUF1996"/>
    <property type="match status" value="1"/>
</dbReference>
<feature type="compositionally biased region" description="Low complexity" evidence="1">
    <location>
        <begin position="352"/>
        <end position="368"/>
    </location>
</feature>
<reference evidence="6" key="2">
    <citation type="submission" date="2020-04" db="EMBL/GenBank/DDBJ databases">
        <authorList>
            <consortium name="NCBI Genome Project"/>
        </authorList>
    </citation>
    <scope>NUCLEOTIDE SEQUENCE</scope>
    <source>
        <strain evidence="6">CBS 781.70</strain>
    </source>
</reference>
<protein>
    <submittedName>
        <fullName evidence="4 6">WSC-domain-containing protein</fullName>
    </submittedName>
</protein>
<dbReference type="PANTHER" id="PTHR43662:SF3">
    <property type="entry name" value="DOMAIN PROTEIN, PUTATIVE (AFU_ORTHOLOGUE AFUA_6G11970)-RELATED"/>
    <property type="match status" value="1"/>
</dbReference>
<keyword evidence="2" id="KW-0732">Signal</keyword>
<proteinExistence type="predicted"/>
<evidence type="ECO:0000256" key="2">
    <source>
        <dbReference type="SAM" id="SignalP"/>
    </source>
</evidence>
<evidence type="ECO:0000259" key="3">
    <source>
        <dbReference type="PROSITE" id="PS51212"/>
    </source>
</evidence>
<dbReference type="AlphaFoldDB" id="A0A6G1GAA0"/>
<dbReference type="InterPro" id="IPR018535">
    <property type="entry name" value="DUF1996"/>
</dbReference>
<dbReference type="PANTHER" id="PTHR43662">
    <property type="match status" value="1"/>
</dbReference>
<feature type="domain" description="WSC" evidence="3">
    <location>
        <begin position="382"/>
        <end position="479"/>
    </location>
</feature>
<gene>
    <name evidence="4 6" type="ORF">P152DRAFT_505897</name>
</gene>
<dbReference type="EMBL" id="ML975152">
    <property type="protein sequence ID" value="KAF1814963.1"/>
    <property type="molecule type" value="Genomic_DNA"/>
</dbReference>
<dbReference type="InterPro" id="IPR002889">
    <property type="entry name" value="WSC_carb-bd"/>
</dbReference>
<feature type="chain" id="PRO_5044631967" evidence="2">
    <location>
        <begin position="20"/>
        <end position="513"/>
    </location>
</feature>
<dbReference type="Pfam" id="PF01822">
    <property type="entry name" value="WSC"/>
    <property type="match status" value="1"/>
</dbReference>
<dbReference type="OrthoDB" id="74764at2759"/>
<dbReference type="SMART" id="SM00321">
    <property type="entry name" value="WSC"/>
    <property type="match status" value="1"/>
</dbReference>
<sequence>MRVFSNLATMAGLATLAHAYIRFDCRGVLVEERADPIVNPGQIAGHVHKIVGGDGFDLTMDYDKAVASSCSTCQIKQDKSNYWTPKLYYQAQNGSFINVPGPGDPEDKNSGMIVYYQQRGPNPKALKAFPKGFRMLAGNPSKRSFGGDFASDAVRFACLDAGKPETNDMPNYNCPNGLRLQIYFPSCWDGENLDSPDHRSHMAYPKSGNFDNGPCPDSHPVQLVSLFFEVLYDTNRFKDMWYGDKHPFVLSNGDTTGYSFHGDFVNGWDVDVLQNIVDNCKDDSKFGSINKDACPIIEQYSFEEMQACKVPTKFNELVKGALDQLPGCNPVTSGPDAVTPGSGADCGAPAEVPSSSSSVPSVPSVPTSGPSPPADDGPTVQGYEYIGCANDSHDRTLKGATTIYTAEAGPLMSLEYCADFCQGTTYFGVQYGQECFCGESISAGREPSVDNGAKCIMKCKANGSQTCGGDWSISLYKLAGNLAVSKRHLAVEKGMEAKARHLHRRSKHGNMFS</sequence>
<evidence type="ECO:0000256" key="1">
    <source>
        <dbReference type="SAM" id="MobiDB-lite"/>
    </source>
</evidence>
<name>A0A6G1GAA0_9PEZI</name>
<evidence type="ECO:0000313" key="4">
    <source>
        <dbReference type="EMBL" id="KAF1814963.1"/>
    </source>
</evidence>
<accession>A0A6G1GAA0</accession>
<evidence type="ECO:0000313" key="6">
    <source>
        <dbReference type="RefSeq" id="XP_033536594.1"/>
    </source>
</evidence>
<dbReference type="RefSeq" id="XP_033536594.1">
    <property type="nucleotide sequence ID" value="XM_033682457.1"/>
</dbReference>
<keyword evidence="5" id="KW-1185">Reference proteome</keyword>
<dbReference type="Proteomes" id="UP000504638">
    <property type="component" value="Unplaced"/>
</dbReference>
<organism evidence="4">
    <name type="scientific">Eremomyces bilateralis CBS 781.70</name>
    <dbReference type="NCBI Taxonomy" id="1392243"/>
    <lineage>
        <taxon>Eukaryota</taxon>
        <taxon>Fungi</taxon>
        <taxon>Dikarya</taxon>
        <taxon>Ascomycota</taxon>
        <taxon>Pezizomycotina</taxon>
        <taxon>Dothideomycetes</taxon>
        <taxon>Dothideomycetes incertae sedis</taxon>
        <taxon>Eremomycetales</taxon>
        <taxon>Eremomycetaceae</taxon>
        <taxon>Eremomyces</taxon>
    </lineage>
</organism>
<evidence type="ECO:0000313" key="5">
    <source>
        <dbReference type="Proteomes" id="UP000504638"/>
    </source>
</evidence>
<feature type="signal peptide" evidence="2">
    <location>
        <begin position="1"/>
        <end position="19"/>
    </location>
</feature>